<dbReference type="AlphaFoldDB" id="A0AB39VYY1"/>
<name>A0AB39VYY1_9FLAO</name>
<dbReference type="InterPro" id="IPR016181">
    <property type="entry name" value="Acyl_CoA_acyltransferase"/>
</dbReference>
<evidence type="ECO:0000313" key="1">
    <source>
        <dbReference type="EMBL" id="XDU94296.1"/>
    </source>
</evidence>
<accession>A0AB39VYY1</accession>
<dbReference type="SUPFAM" id="SSF55729">
    <property type="entry name" value="Acyl-CoA N-acyltransferases (Nat)"/>
    <property type="match status" value="1"/>
</dbReference>
<dbReference type="RefSeq" id="WP_369752391.1">
    <property type="nucleotide sequence ID" value="NZ_CP165625.1"/>
</dbReference>
<gene>
    <name evidence="1" type="ORF">AB3G34_10345</name>
</gene>
<dbReference type="EMBL" id="CP165625">
    <property type="protein sequence ID" value="XDU94296.1"/>
    <property type="molecule type" value="Genomic_DNA"/>
</dbReference>
<reference evidence="1" key="1">
    <citation type="submission" date="2024-07" db="EMBL/GenBank/DDBJ databases">
        <authorList>
            <person name="Biller S.J."/>
        </authorList>
    </citation>
    <scope>NUCLEOTIDE SEQUENCE</scope>
    <source>
        <strain evidence="1">WC2409</strain>
    </source>
</reference>
<organism evidence="1">
    <name type="scientific">Flavobacterium sp. WC2409</name>
    <dbReference type="NCBI Taxonomy" id="3234139"/>
    <lineage>
        <taxon>Bacteria</taxon>
        <taxon>Pseudomonadati</taxon>
        <taxon>Bacteroidota</taxon>
        <taxon>Flavobacteriia</taxon>
        <taxon>Flavobacteriales</taxon>
        <taxon>Flavobacteriaceae</taxon>
        <taxon>Flavobacterium</taxon>
    </lineage>
</organism>
<protein>
    <submittedName>
        <fullName evidence="1">GNAT family N-acetyltransferase</fullName>
    </submittedName>
</protein>
<sequence length="325" mass="37541">MIKYTVKQYLESDYGNWNSFIGQAKNATFLFHRDFMDYHKERFQDNSLVILNGDTWVAVLPANSVGNVVHSHQGLTYGGLVYTEKTILASVIAIFKSVLAFLNENKIEKLILKTTPSIYHKKPAEELLYALFLADAKLIRRDTLSVIDLKKEFSFSKIRKRGIQKGIKLGLEIKEETDFESFWTEILIPNLANRHKAKPVHSLEEIVRLKKDFPTNIRQFNVCYQGKIVAGTTVFETETVVHCQYISKFEKDENLGSLDFLYDYLIHKVFAEKRFFDFGVSNEAQGKKLNEGLSYWKESFGASTIVHDFYEVDTINYSKLENILV</sequence>
<dbReference type="Gene3D" id="3.40.630.30">
    <property type="match status" value="1"/>
</dbReference>
<proteinExistence type="predicted"/>